<feature type="transmembrane region" description="Helical" evidence="7">
    <location>
        <begin position="18"/>
        <end position="38"/>
    </location>
</feature>
<comment type="similarity">
    <text evidence="2 6">Belongs to the cytochrome P450 family.</text>
</comment>
<keyword evidence="7" id="KW-1133">Transmembrane helix</keyword>
<feature type="transmembrane region" description="Helical" evidence="7">
    <location>
        <begin position="338"/>
        <end position="360"/>
    </location>
</feature>
<dbReference type="InterPro" id="IPR036396">
    <property type="entry name" value="Cyt_P450_sf"/>
</dbReference>
<dbReference type="InterPro" id="IPR002403">
    <property type="entry name" value="Cyt_P450_E_grp-IV"/>
</dbReference>
<comment type="cofactor">
    <cofactor evidence="1">
        <name>heme</name>
        <dbReference type="ChEBI" id="CHEBI:30413"/>
    </cofactor>
</comment>
<keyword evidence="4 6" id="KW-0479">Metal-binding</keyword>
<keyword evidence="3 6" id="KW-0349">Heme</keyword>
<keyword evidence="7" id="KW-0472">Membrane</keyword>
<dbReference type="SUPFAM" id="SSF48264">
    <property type="entry name" value="Cytochrome P450"/>
    <property type="match status" value="1"/>
</dbReference>
<keyword evidence="6" id="KW-0560">Oxidoreductase</keyword>
<dbReference type="CDD" id="cd11040">
    <property type="entry name" value="CYP7_CYP8-like"/>
    <property type="match status" value="1"/>
</dbReference>
<evidence type="ECO:0000256" key="3">
    <source>
        <dbReference type="ARBA" id="ARBA00022617"/>
    </source>
</evidence>
<proteinExistence type="inferred from homology"/>
<evidence type="ECO:0000256" key="2">
    <source>
        <dbReference type="ARBA" id="ARBA00010617"/>
    </source>
</evidence>
<evidence type="ECO:0000256" key="4">
    <source>
        <dbReference type="ARBA" id="ARBA00022723"/>
    </source>
</evidence>
<evidence type="ECO:0000256" key="1">
    <source>
        <dbReference type="ARBA" id="ARBA00001971"/>
    </source>
</evidence>
<dbReference type="InterPro" id="IPR017972">
    <property type="entry name" value="Cyt_P450_CS"/>
</dbReference>
<keyword evidence="9" id="KW-1185">Reference proteome</keyword>
<gene>
    <name evidence="8" type="ORF">ABVK25_010908</name>
</gene>
<name>A0ABR4ATP7_9LECA</name>
<dbReference type="PANTHER" id="PTHR24304">
    <property type="entry name" value="CYTOCHROME P450 FAMILY 7"/>
    <property type="match status" value="1"/>
</dbReference>
<comment type="caution">
    <text evidence="8">The sequence shown here is derived from an EMBL/GenBank/DDBJ whole genome shotgun (WGS) entry which is preliminary data.</text>
</comment>
<evidence type="ECO:0008006" key="10">
    <source>
        <dbReference type="Google" id="ProtNLM"/>
    </source>
</evidence>
<dbReference type="Gene3D" id="1.10.630.10">
    <property type="entry name" value="Cytochrome P450"/>
    <property type="match status" value="1"/>
</dbReference>
<evidence type="ECO:0000256" key="6">
    <source>
        <dbReference type="RuleBase" id="RU000461"/>
    </source>
</evidence>
<dbReference type="InterPro" id="IPR001128">
    <property type="entry name" value="Cyt_P450"/>
</dbReference>
<protein>
    <recommendedName>
        <fullName evidence="10">Cytochrome P450</fullName>
    </recommendedName>
</protein>
<evidence type="ECO:0000313" key="8">
    <source>
        <dbReference type="EMBL" id="KAL2048850.1"/>
    </source>
</evidence>
<dbReference type="PANTHER" id="PTHR24304:SF2">
    <property type="entry name" value="24-HYDROXYCHOLESTEROL 7-ALPHA-HYDROXYLASE"/>
    <property type="match status" value="1"/>
</dbReference>
<keyword evidence="6" id="KW-0503">Monooxygenase</keyword>
<dbReference type="InterPro" id="IPR050529">
    <property type="entry name" value="CYP450_sterol_14alpha_dmase"/>
</dbReference>
<accession>A0ABR4ATP7</accession>
<keyword evidence="7" id="KW-0812">Transmembrane</keyword>
<sequence length="564" mass="62983">MDVATAPFLTIPNLSPSVLIVIVPFLVIAGLLMTARFYTTIRYCLALPCHTSVTDKSAKAKPPPPVPYTIPILGHTISFLAPRPGEFWTNLFRSHPRAIGACTLLLGDRNTHIIFSPSAVQALFKTRGLANDGFKLQIVEKGLGIDHKEGLRFFGIGEGPDHTGITPAQQLENIDHNYLLGKKCVNELTAEFVRVLRDQVKSKLKGEGGEGKETEDGLYAWLQDMMFNASTTAFMGSRMLEVYPNLREDFFNFDRVVLTMFFGIPKWLSPKAYNVREKTLGGLIEWQQQMQEECKSNPADPDGDVDWEPVYGSRTNRARQRYYASRGLNMRTRAGMDLGFLFGLSSNAIPGAGWMLLHILDPEGDQSLLSRVMEELERARRDDGTLDIPTLIGLPLLQSVLHEVLRLYVDALVTRELEEDLTLPLDDGKRQVLLEKNTVVMAPSWLGHRDEALWVDPPCHQFCAERFLKTDPATGKRIFSNSGTNGKFFPFGGGKTMCPGRVFGKQEILASVALVLLAFEIEPLGFVDEQRKSKKEFPGLRKSYAGSGIMAMDGDMRVKIKSRK</sequence>
<evidence type="ECO:0000256" key="7">
    <source>
        <dbReference type="SAM" id="Phobius"/>
    </source>
</evidence>
<dbReference type="Pfam" id="PF00067">
    <property type="entry name" value="p450"/>
    <property type="match status" value="1"/>
</dbReference>
<organism evidence="8 9">
    <name type="scientific">Lepraria finkii</name>
    <dbReference type="NCBI Taxonomy" id="1340010"/>
    <lineage>
        <taxon>Eukaryota</taxon>
        <taxon>Fungi</taxon>
        <taxon>Dikarya</taxon>
        <taxon>Ascomycota</taxon>
        <taxon>Pezizomycotina</taxon>
        <taxon>Lecanoromycetes</taxon>
        <taxon>OSLEUM clade</taxon>
        <taxon>Lecanoromycetidae</taxon>
        <taxon>Lecanorales</taxon>
        <taxon>Lecanorineae</taxon>
        <taxon>Stereocaulaceae</taxon>
        <taxon>Lepraria</taxon>
    </lineage>
</organism>
<dbReference type="PROSITE" id="PS00086">
    <property type="entry name" value="CYTOCHROME_P450"/>
    <property type="match status" value="1"/>
</dbReference>
<evidence type="ECO:0000313" key="9">
    <source>
        <dbReference type="Proteomes" id="UP001590951"/>
    </source>
</evidence>
<keyword evidence="5 6" id="KW-0408">Iron</keyword>
<dbReference type="EMBL" id="JBHFEH010000078">
    <property type="protein sequence ID" value="KAL2048850.1"/>
    <property type="molecule type" value="Genomic_DNA"/>
</dbReference>
<reference evidence="8 9" key="1">
    <citation type="submission" date="2024-09" db="EMBL/GenBank/DDBJ databases">
        <title>Rethinking Asexuality: The Enigmatic Case of Functional Sexual Genes in Lepraria (Stereocaulaceae).</title>
        <authorList>
            <person name="Doellman M."/>
            <person name="Sun Y."/>
            <person name="Barcenas-Pena A."/>
            <person name="Lumbsch H.T."/>
            <person name="Grewe F."/>
        </authorList>
    </citation>
    <scope>NUCLEOTIDE SEQUENCE [LARGE SCALE GENOMIC DNA]</scope>
    <source>
        <strain evidence="8 9">Grewe 0041</strain>
    </source>
</reference>
<dbReference type="Proteomes" id="UP001590951">
    <property type="component" value="Unassembled WGS sequence"/>
</dbReference>
<dbReference type="PRINTS" id="PR00465">
    <property type="entry name" value="EP450IV"/>
</dbReference>
<evidence type="ECO:0000256" key="5">
    <source>
        <dbReference type="ARBA" id="ARBA00023004"/>
    </source>
</evidence>